<evidence type="ECO:0000256" key="2">
    <source>
        <dbReference type="ARBA" id="ARBA00022487"/>
    </source>
</evidence>
<sequence length="558" mass="62312">MISANVIPLLALVVDFTLCLSMVQVTVDQGVLRGREFATHGNRTVYAFQGVPYAKPPLGDHRFKEPVMASSWIGVYDATAFSDVCMQYSHPHYKSAEPIEGSEDCLYLNVYTPEVPDVPGGRLSTIVMLHGGAFTFGSGNFVGAEFLLDHDVILVTVNYRLGPLGFLSTEDDVVPGNMGLKDQLLALKWVHRNIPSFGGDPTRITLAGMSAGAASVHYHLLSPKSRGYFHRAISMSGSALCPWAQTENAKEKTKRIAGNLGCPTTDSYTLIKCLRKRPAKKIVSQVKEFMPWLFYPFTPFGPTVEPQVPTAFIDEPPVDIILNRKANDVPWLISFDKDEGLYPGADIMGDEEAIKELHNRWDEVLPSLLDFNYTVSKSKLSLVSQKIKEHYFGAEAIKGNWKHFVRMISDRMYLGGIDKSAKMHAQFYTSPVYVYRFNYIGKGHIANIFMNSSIYEGAGHGDDLGYTLKLYLIPGFMDAEHQHMIPFMTNIWASFADAKPTPWDWPDVKTSLPNLVVLNINGSLPEKNDLATFDDLGDELFWATLGMLENQVHRHTEL</sequence>
<dbReference type="GO" id="GO:0052689">
    <property type="term" value="F:carboxylic ester hydrolase activity"/>
    <property type="evidence" value="ECO:0007669"/>
    <property type="project" value="UniProtKB-KW"/>
</dbReference>
<dbReference type="RefSeq" id="XP_014244233.1">
    <property type="nucleotide sequence ID" value="XM_014388747.2"/>
</dbReference>
<evidence type="ECO:0000259" key="6">
    <source>
        <dbReference type="Pfam" id="PF00135"/>
    </source>
</evidence>
<dbReference type="AlphaFoldDB" id="A0A8I6RE53"/>
<organism evidence="7 8">
    <name type="scientific">Cimex lectularius</name>
    <name type="common">Bed bug</name>
    <name type="synonym">Acanthia lectularia</name>
    <dbReference type="NCBI Taxonomy" id="79782"/>
    <lineage>
        <taxon>Eukaryota</taxon>
        <taxon>Metazoa</taxon>
        <taxon>Ecdysozoa</taxon>
        <taxon>Arthropoda</taxon>
        <taxon>Hexapoda</taxon>
        <taxon>Insecta</taxon>
        <taxon>Pterygota</taxon>
        <taxon>Neoptera</taxon>
        <taxon>Paraneoptera</taxon>
        <taxon>Hemiptera</taxon>
        <taxon>Heteroptera</taxon>
        <taxon>Panheteroptera</taxon>
        <taxon>Cimicomorpha</taxon>
        <taxon>Cimicidae</taxon>
        <taxon>Cimex</taxon>
    </lineage>
</organism>
<dbReference type="PROSITE" id="PS00122">
    <property type="entry name" value="CARBOXYLESTERASE_B_1"/>
    <property type="match status" value="1"/>
</dbReference>
<dbReference type="OrthoDB" id="6846267at2759"/>
<keyword evidence="3 5" id="KW-0378">Hydrolase</keyword>
<name>A0A8I6RE53_CIMLE</name>
<feature type="domain" description="Carboxylesterase type B" evidence="6">
    <location>
        <begin position="24"/>
        <end position="514"/>
    </location>
</feature>
<dbReference type="InterPro" id="IPR029058">
    <property type="entry name" value="AB_hydrolase_fold"/>
</dbReference>
<keyword evidence="5" id="KW-0732">Signal</keyword>
<dbReference type="InterPro" id="IPR019819">
    <property type="entry name" value="Carboxylesterase_B_CS"/>
</dbReference>
<keyword evidence="2" id="KW-0719">Serine esterase</keyword>
<dbReference type="EC" id="3.1.1.-" evidence="5"/>
<reference evidence="7" key="1">
    <citation type="submission" date="2022-01" db="UniProtKB">
        <authorList>
            <consortium name="EnsemblMetazoa"/>
        </authorList>
    </citation>
    <scope>IDENTIFICATION</scope>
</reference>
<evidence type="ECO:0000256" key="3">
    <source>
        <dbReference type="ARBA" id="ARBA00022801"/>
    </source>
</evidence>
<evidence type="ECO:0000256" key="4">
    <source>
        <dbReference type="ARBA" id="ARBA00023180"/>
    </source>
</evidence>
<evidence type="ECO:0000256" key="1">
    <source>
        <dbReference type="ARBA" id="ARBA00005964"/>
    </source>
</evidence>
<dbReference type="Gene3D" id="3.40.50.1820">
    <property type="entry name" value="alpha/beta hydrolase"/>
    <property type="match status" value="1"/>
</dbReference>
<feature type="signal peptide" evidence="5">
    <location>
        <begin position="1"/>
        <end position="19"/>
    </location>
</feature>
<protein>
    <recommendedName>
        <fullName evidence="5">Carboxylic ester hydrolase</fullName>
        <ecNumber evidence="5">3.1.1.-</ecNumber>
    </recommendedName>
</protein>
<proteinExistence type="inferred from homology"/>
<dbReference type="EnsemblMetazoa" id="XM_014388747.2">
    <property type="protein sequence ID" value="XP_014244233.1"/>
    <property type="gene ID" value="LOC106663701"/>
</dbReference>
<dbReference type="Proteomes" id="UP000494040">
    <property type="component" value="Unassembled WGS sequence"/>
</dbReference>
<evidence type="ECO:0000313" key="8">
    <source>
        <dbReference type="Proteomes" id="UP000494040"/>
    </source>
</evidence>
<dbReference type="SUPFAM" id="SSF53474">
    <property type="entry name" value="alpha/beta-Hydrolases"/>
    <property type="match status" value="1"/>
</dbReference>
<dbReference type="Pfam" id="PF00135">
    <property type="entry name" value="COesterase"/>
    <property type="match status" value="1"/>
</dbReference>
<dbReference type="InterPro" id="IPR019826">
    <property type="entry name" value="Carboxylesterase_B_AS"/>
</dbReference>
<dbReference type="InterPro" id="IPR002018">
    <property type="entry name" value="CarbesteraseB"/>
</dbReference>
<evidence type="ECO:0000256" key="5">
    <source>
        <dbReference type="RuleBase" id="RU361235"/>
    </source>
</evidence>
<dbReference type="KEGG" id="clec:106663701"/>
<evidence type="ECO:0000313" key="7">
    <source>
        <dbReference type="EnsemblMetazoa" id="XP_014244233.1"/>
    </source>
</evidence>
<dbReference type="CDD" id="cd00312">
    <property type="entry name" value="Esterase_lipase"/>
    <property type="match status" value="1"/>
</dbReference>
<keyword evidence="8" id="KW-1185">Reference proteome</keyword>
<dbReference type="GeneID" id="106663701"/>
<dbReference type="PANTHER" id="PTHR43142:SF1">
    <property type="entry name" value="CARBOXYLIC ESTER HYDROLASE"/>
    <property type="match status" value="1"/>
</dbReference>
<comment type="similarity">
    <text evidence="1 5">Belongs to the type-B carboxylesterase/lipase family.</text>
</comment>
<keyword evidence="4" id="KW-0325">Glycoprotein</keyword>
<dbReference type="PROSITE" id="PS00941">
    <property type="entry name" value="CARBOXYLESTERASE_B_2"/>
    <property type="match status" value="1"/>
</dbReference>
<dbReference type="OMA" id="IQRTSCK"/>
<accession>A0A8I6RE53</accession>
<feature type="chain" id="PRO_5035336836" description="Carboxylic ester hydrolase" evidence="5">
    <location>
        <begin position="20"/>
        <end position="558"/>
    </location>
</feature>
<dbReference type="PANTHER" id="PTHR43142">
    <property type="entry name" value="CARBOXYLIC ESTER HYDROLASE"/>
    <property type="match status" value="1"/>
</dbReference>